<feature type="non-terminal residue" evidence="1">
    <location>
        <position position="1"/>
    </location>
</feature>
<protein>
    <submittedName>
        <fullName evidence="1">Uncharacterized protein</fullName>
    </submittedName>
</protein>
<dbReference type="AlphaFoldDB" id="A0AAD7ZN10"/>
<name>A0AAD7ZN10_DIPPU</name>
<organism evidence="1 2">
    <name type="scientific">Diploptera punctata</name>
    <name type="common">Pacific beetle cockroach</name>
    <dbReference type="NCBI Taxonomy" id="6984"/>
    <lineage>
        <taxon>Eukaryota</taxon>
        <taxon>Metazoa</taxon>
        <taxon>Ecdysozoa</taxon>
        <taxon>Arthropoda</taxon>
        <taxon>Hexapoda</taxon>
        <taxon>Insecta</taxon>
        <taxon>Pterygota</taxon>
        <taxon>Neoptera</taxon>
        <taxon>Polyneoptera</taxon>
        <taxon>Dictyoptera</taxon>
        <taxon>Blattodea</taxon>
        <taxon>Blaberoidea</taxon>
        <taxon>Blaberidae</taxon>
        <taxon>Diplopterinae</taxon>
        <taxon>Diploptera</taxon>
    </lineage>
</organism>
<evidence type="ECO:0000313" key="2">
    <source>
        <dbReference type="Proteomes" id="UP001233999"/>
    </source>
</evidence>
<keyword evidence="2" id="KW-1185">Reference proteome</keyword>
<proteinExistence type="predicted"/>
<reference evidence="1" key="2">
    <citation type="submission" date="2023-05" db="EMBL/GenBank/DDBJ databases">
        <authorList>
            <person name="Fouks B."/>
        </authorList>
    </citation>
    <scope>NUCLEOTIDE SEQUENCE</scope>
    <source>
        <strain evidence="1">Stay&amp;Tobe</strain>
        <tissue evidence="1">Testes</tissue>
    </source>
</reference>
<feature type="non-terminal residue" evidence="1">
    <location>
        <position position="118"/>
    </location>
</feature>
<gene>
    <name evidence="1" type="ORF">L9F63_022604</name>
</gene>
<comment type="caution">
    <text evidence="1">The sequence shown here is derived from an EMBL/GenBank/DDBJ whole genome shotgun (WGS) entry which is preliminary data.</text>
</comment>
<dbReference type="EMBL" id="JASPKZ010007685">
    <property type="protein sequence ID" value="KAJ9583052.1"/>
    <property type="molecule type" value="Genomic_DNA"/>
</dbReference>
<reference evidence="1" key="1">
    <citation type="journal article" date="2023" name="IScience">
        <title>Live-bearing cockroach genome reveals convergent evolutionary mechanisms linked to viviparity in insects and beyond.</title>
        <authorList>
            <person name="Fouks B."/>
            <person name="Harrison M.C."/>
            <person name="Mikhailova A.A."/>
            <person name="Marchal E."/>
            <person name="English S."/>
            <person name="Carruthers M."/>
            <person name="Jennings E.C."/>
            <person name="Chiamaka E.L."/>
            <person name="Frigard R.A."/>
            <person name="Pippel M."/>
            <person name="Attardo G.M."/>
            <person name="Benoit J.B."/>
            <person name="Bornberg-Bauer E."/>
            <person name="Tobe S.S."/>
        </authorList>
    </citation>
    <scope>NUCLEOTIDE SEQUENCE</scope>
    <source>
        <strain evidence="1">Stay&amp;Tobe</strain>
    </source>
</reference>
<accession>A0AAD7ZN10</accession>
<sequence>LDILTSSERIGFCIFHIYTNTLWTGLSHDYCIRSTYKPFTRLQFRVSEINKIHRSGHDFKFNAHYGCYRPILAEDNNDYRYIRNTDLAITVVRESLKILIQHLIHTIFILCTIDVEIT</sequence>
<evidence type="ECO:0000313" key="1">
    <source>
        <dbReference type="EMBL" id="KAJ9583052.1"/>
    </source>
</evidence>
<dbReference type="Proteomes" id="UP001233999">
    <property type="component" value="Unassembled WGS sequence"/>
</dbReference>